<evidence type="ECO:0000256" key="3">
    <source>
        <dbReference type="ARBA" id="ARBA00007222"/>
    </source>
</evidence>
<evidence type="ECO:0000256" key="8">
    <source>
        <dbReference type="ARBA" id="ARBA00023136"/>
    </source>
</evidence>
<dbReference type="EMBL" id="CP154795">
    <property type="protein sequence ID" value="XAN09476.1"/>
    <property type="molecule type" value="Genomic_DNA"/>
</dbReference>
<protein>
    <recommendedName>
        <fullName evidence="9">Polyprenol-phosphate-mannose--protein mannosyltransferase</fullName>
    </recommendedName>
    <alternativeName>
        <fullName evidence="10">Protein O-mannosyltransferase</fullName>
    </alternativeName>
</protein>
<evidence type="ECO:0000313" key="13">
    <source>
        <dbReference type="EMBL" id="XAN09476.1"/>
    </source>
</evidence>
<dbReference type="InterPro" id="IPR003342">
    <property type="entry name" value="ArnT-like_N"/>
</dbReference>
<evidence type="ECO:0000256" key="1">
    <source>
        <dbReference type="ARBA" id="ARBA00004127"/>
    </source>
</evidence>
<keyword evidence="14" id="KW-1185">Reference proteome</keyword>
<feature type="transmembrane region" description="Helical" evidence="11">
    <location>
        <begin position="152"/>
        <end position="171"/>
    </location>
</feature>
<feature type="transmembrane region" description="Helical" evidence="11">
    <location>
        <begin position="6"/>
        <end position="25"/>
    </location>
</feature>
<feature type="transmembrane region" description="Helical" evidence="11">
    <location>
        <begin position="103"/>
        <end position="122"/>
    </location>
</feature>
<evidence type="ECO:0000256" key="10">
    <source>
        <dbReference type="ARBA" id="ARBA00093644"/>
    </source>
</evidence>
<comment type="pathway">
    <text evidence="2">Protein modification; protein glycosylation.</text>
</comment>
<evidence type="ECO:0000256" key="2">
    <source>
        <dbReference type="ARBA" id="ARBA00004922"/>
    </source>
</evidence>
<evidence type="ECO:0000256" key="11">
    <source>
        <dbReference type="SAM" id="Phobius"/>
    </source>
</evidence>
<feature type="transmembrane region" description="Helical" evidence="11">
    <location>
        <begin position="431"/>
        <end position="453"/>
    </location>
</feature>
<comment type="subcellular location">
    <subcellularLocation>
        <location evidence="1">Endomembrane system</location>
        <topology evidence="1">Multi-pass membrane protein</topology>
    </subcellularLocation>
</comment>
<keyword evidence="4" id="KW-0328">Glycosyltransferase</keyword>
<evidence type="ECO:0000313" key="14">
    <source>
        <dbReference type="Proteomes" id="UP001442841"/>
    </source>
</evidence>
<keyword evidence="7 11" id="KW-1133">Transmembrane helix</keyword>
<dbReference type="Proteomes" id="UP001442841">
    <property type="component" value="Chromosome"/>
</dbReference>
<evidence type="ECO:0000256" key="9">
    <source>
        <dbReference type="ARBA" id="ARBA00093617"/>
    </source>
</evidence>
<evidence type="ECO:0000259" key="12">
    <source>
        <dbReference type="Pfam" id="PF02366"/>
    </source>
</evidence>
<reference evidence="13 14" key="1">
    <citation type="submission" date="2024-04" db="EMBL/GenBank/DDBJ databases">
        <title>Isolation of an actinomycete strain from pig manure.</title>
        <authorList>
            <person name="Gong T."/>
            <person name="Yu Z."/>
            <person name="An M."/>
            <person name="Wei C."/>
            <person name="Yang W."/>
            <person name="Liu L."/>
        </authorList>
    </citation>
    <scope>NUCLEOTIDE SEQUENCE [LARGE SCALE GENOMIC DNA]</scope>
    <source>
        <strain evidence="13 14">ZF39</strain>
    </source>
</reference>
<keyword evidence="6 11" id="KW-0812">Transmembrane</keyword>
<feature type="transmembrane region" description="Helical" evidence="11">
    <location>
        <begin position="222"/>
        <end position="241"/>
    </location>
</feature>
<gene>
    <name evidence="13" type="ORF">AADG42_15835</name>
</gene>
<feature type="domain" description="ArnT-like N-terminal" evidence="12">
    <location>
        <begin position="17"/>
        <end position="170"/>
    </location>
</feature>
<comment type="similarity">
    <text evidence="3">Belongs to the glycosyltransferase 39 family.</text>
</comment>
<evidence type="ECO:0000256" key="6">
    <source>
        <dbReference type="ARBA" id="ARBA00022692"/>
    </source>
</evidence>
<feature type="transmembrane region" description="Helical" evidence="11">
    <location>
        <begin position="465"/>
        <end position="488"/>
    </location>
</feature>
<organism evidence="13 14">
    <name type="scientific">Ammonicoccus fulvus</name>
    <dbReference type="NCBI Taxonomy" id="3138240"/>
    <lineage>
        <taxon>Bacteria</taxon>
        <taxon>Bacillati</taxon>
        <taxon>Actinomycetota</taxon>
        <taxon>Actinomycetes</taxon>
        <taxon>Propionibacteriales</taxon>
        <taxon>Propionibacteriaceae</taxon>
        <taxon>Ammonicoccus</taxon>
    </lineage>
</organism>
<name>A0ABZ3FTN6_9ACTN</name>
<dbReference type="Pfam" id="PF02366">
    <property type="entry name" value="PMT"/>
    <property type="match status" value="1"/>
</dbReference>
<proteinExistence type="inferred from homology"/>
<dbReference type="PANTHER" id="PTHR10050">
    <property type="entry name" value="DOLICHYL-PHOSPHATE-MANNOSE--PROTEIN MANNOSYLTRANSFERASE"/>
    <property type="match status" value="1"/>
</dbReference>
<feature type="transmembrane region" description="Helical" evidence="11">
    <location>
        <begin position="129"/>
        <end position="146"/>
    </location>
</feature>
<keyword evidence="5" id="KW-0808">Transferase</keyword>
<evidence type="ECO:0000256" key="4">
    <source>
        <dbReference type="ARBA" id="ARBA00022676"/>
    </source>
</evidence>
<feature type="transmembrane region" description="Helical" evidence="11">
    <location>
        <begin position="384"/>
        <end position="401"/>
    </location>
</feature>
<dbReference type="PANTHER" id="PTHR10050:SF46">
    <property type="entry name" value="PROTEIN O-MANNOSYL-TRANSFERASE 2"/>
    <property type="match status" value="1"/>
</dbReference>
<sequence>MPNDWNVAWLVGLGIMTLAFVLRVIHLGRPEGLVFDEIYYAKDAYALLHTGFEHNWTGEADSQVIHGDFSGMQDTGSFIVHPPVGKWLIALGIQAFGFNAFGFRFPSVVAGSALVLVVFFLARRLSRSTMIGVVAAFLLTMDGLHFSMSRIALLDIFQAFFTVAAVLALVVDRDWFRERLARHLEAKGLADLGGSFGPVFLWRPWRLAAGLLFALACATKWNSIYVLAAFSILSVAWDLGARRLAGAGTNSTVSLLFDAPVAFFYQVVVAIPVYVLTWIGWLTTSGGYSRDYGTNNPDDPVVRVFGDALGSLWNYHREIYGFHTGEGIKEATHIYEAHPAGWLVMARPIGIDAVNGIQPGVDGCPPAPNTETCLRVISGMGTPALWWIGVIALIAALVLWVGNRDWRFGVPVVGVASTWLTWFPNAERPLFFFYAIMIIPFTCIAVALCLGKLIGPADQPMRRRIGAIAAGVIVALITLNFAYIYPILTDDLLLYPQWLSRMWFQSWI</sequence>
<keyword evidence="8 11" id="KW-0472">Membrane</keyword>
<evidence type="ECO:0000256" key="7">
    <source>
        <dbReference type="ARBA" id="ARBA00022989"/>
    </source>
</evidence>
<evidence type="ECO:0000256" key="5">
    <source>
        <dbReference type="ARBA" id="ARBA00022679"/>
    </source>
</evidence>
<accession>A0ABZ3FTN6</accession>
<dbReference type="InterPro" id="IPR027005">
    <property type="entry name" value="PMT-like"/>
</dbReference>
<dbReference type="RefSeq" id="WP_425310916.1">
    <property type="nucleotide sequence ID" value="NZ_CP154795.1"/>
</dbReference>
<feature type="transmembrane region" description="Helical" evidence="11">
    <location>
        <begin position="262"/>
        <end position="281"/>
    </location>
</feature>